<dbReference type="GO" id="GO:0005886">
    <property type="term" value="C:plasma membrane"/>
    <property type="evidence" value="ECO:0007669"/>
    <property type="project" value="UniProtKB-SubCell"/>
</dbReference>
<dbReference type="InterPro" id="IPR050809">
    <property type="entry name" value="UgpAE/MalFG_permease"/>
</dbReference>
<keyword evidence="6 7" id="KW-0472">Membrane</keyword>
<evidence type="ECO:0000256" key="5">
    <source>
        <dbReference type="ARBA" id="ARBA00022989"/>
    </source>
</evidence>
<evidence type="ECO:0000313" key="9">
    <source>
        <dbReference type="EMBL" id="THF73421.1"/>
    </source>
</evidence>
<name>A0A4S4BGQ1_9BACL</name>
<dbReference type="PROSITE" id="PS50928">
    <property type="entry name" value="ABC_TM1"/>
    <property type="match status" value="1"/>
</dbReference>
<dbReference type="OrthoDB" id="9785836at2"/>
<dbReference type="CDD" id="cd06261">
    <property type="entry name" value="TM_PBP2"/>
    <property type="match status" value="1"/>
</dbReference>
<evidence type="ECO:0000256" key="2">
    <source>
        <dbReference type="ARBA" id="ARBA00022448"/>
    </source>
</evidence>
<organism evidence="9 10">
    <name type="scientific">Cohnella fermenti</name>
    <dbReference type="NCBI Taxonomy" id="2565925"/>
    <lineage>
        <taxon>Bacteria</taxon>
        <taxon>Bacillati</taxon>
        <taxon>Bacillota</taxon>
        <taxon>Bacilli</taxon>
        <taxon>Bacillales</taxon>
        <taxon>Paenibacillaceae</taxon>
        <taxon>Cohnella</taxon>
    </lineage>
</organism>
<dbReference type="InterPro" id="IPR000515">
    <property type="entry name" value="MetI-like"/>
</dbReference>
<dbReference type="Gene3D" id="1.10.3720.10">
    <property type="entry name" value="MetI-like"/>
    <property type="match status" value="1"/>
</dbReference>
<dbReference type="PANTHER" id="PTHR43227">
    <property type="entry name" value="BLL4140 PROTEIN"/>
    <property type="match status" value="1"/>
</dbReference>
<comment type="similarity">
    <text evidence="7">Belongs to the binding-protein-dependent transport system permease family.</text>
</comment>
<dbReference type="Pfam" id="PF00528">
    <property type="entry name" value="BPD_transp_1"/>
    <property type="match status" value="1"/>
</dbReference>
<proteinExistence type="inferred from homology"/>
<evidence type="ECO:0000256" key="6">
    <source>
        <dbReference type="ARBA" id="ARBA00023136"/>
    </source>
</evidence>
<comment type="subcellular location">
    <subcellularLocation>
        <location evidence="1 7">Cell membrane</location>
        <topology evidence="1 7">Multi-pass membrane protein</topology>
    </subcellularLocation>
</comment>
<feature type="transmembrane region" description="Helical" evidence="7">
    <location>
        <begin position="7"/>
        <end position="28"/>
    </location>
</feature>
<feature type="transmembrane region" description="Helical" evidence="7">
    <location>
        <begin position="154"/>
        <end position="172"/>
    </location>
</feature>
<evidence type="ECO:0000256" key="4">
    <source>
        <dbReference type="ARBA" id="ARBA00022692"/>
    </source>
</evidence>
<feature type="transmembrane region" description="Helical" evidence="7">
    <location>
        <begin position="192"/>
        <end position="211"/>
    </location>
</feature>
<dbReference type="SUPFAM" id="SSF161098">
    <property type="entry name" value="MetI-like"/>
    <property type="match status" value="1"/>
</dbReference>
<accession>A0A4S4BGQ1</accession>
<keyword evidence="2 7" id="KW-0813">Transport</keyword>
<evidence type="ECO:0000259" key="8">
    <source>
        <dbReference type="PROSITE" id="PS50928"/>
    </source>
</evidence>
<feature type="transmembrane region" description="Helical" evidence="7">
    <location>
        <begin position="251"/>
        <end position="270"/>
    </location>
</feature>
<dbReference type="EMBL" id="SSOB01000056">
    <property type="protein sequence ID" value="THF73421.1"/>
    <property type="molecule type" value="Genomic_DNA"/>
</dbReference>
<feature type="transmembrane region" description="Helical" evidence="7">
    <location>
        <begin position="64"/>
        <end position="86"/>
    </location>
</feature>
<gene>
    <name evidence="9" type="ORF">E6C55_29350</name>
</gene>
<evidence type="ECO:0000313" key="10">
    <source>
        <dbReference type="Proteomes" id="UP000310636"/>
    </source>
</evidence>
<evidence type="ECO:0000256" key="3">
    <source>
        <dbReference type="ARBA" id="ARBA00022475"/>
    </source>
</evidence>
<keyword evidence="4 7" id="KW-0812">Transmembrane</keyword>
<comment type="caution">
    <text evidence="9">The sequence shown here is derived from an EMBL/GenBank/DDBJ whole genome shotgun (WGS) entry which is preliminary data.</text>
</comment>
<dbReference type="InterPro" id="IPR035906">
    <property type="entry name" value="MetI-like_sf"/>
</dbReference>
<keyword evidence="3" id="KW-1003">Cell membrane</keyword>
<feature type="domain" description="ABC transmembrane type-1" evidence="8">
    <location>
        <begin position="58"/>
        <end position="272"/>
    </location>
</feature>
<evidence type="ECO:0000256" key="1">
    <source>
        <dbReference type="ARBA" id="ARBA00004651"/>
    </source>
</evidence>
<feature type="transmembrane region" description="Helical" evidence="7">
    <location>
        <begin position="98"/>
        <end position="120"/>
    </location>
</feature>
<dbReference type="Proteomes" id="UP000310636">
    <property type="component" value="Unassembled WGS sequence"/>
</dbReference>
<dbReference type="GO" id="GO:0055085">
    <property type="term" value="P:transmembrane transport"/>
    <property type="evidence" value="ECO:0007669"/>
    <property type="project" value="InterPro"/>
</dbReference>
<evidence type="ECO:0000256" key="7">
    <source>
        <dbReference type="RuleBase" id="RU363032"/>
    </source>
</evidence>
<protein>
    <submittedName>
        <fullName evidence="9">Sugar ABC transporter permease</fullName>
    </submittedName>
</protein>
<keyword evidence="10" id="KW-1185">Reference proteome</keyword>
<dbReference type="AlphaFoldDB" id="A0A4S4BGQ1"/>
<dbReference type="PANTHER" id="PTHR43227:SF11">
    <property type="entry name" value="BLL4140 PROTEIN"/>
    <property type="match status" value="1"/>
</dbReference>
<keyword evidence="5 7" id="KW-1133">Transmembrane helix</keyword>
<reference evidence="9 10" key="1">
    <citation type="submission" date="2019-04" db="EMBL/GenBank/DDBJ databases">
        <title>Cohnella sp. nov. isolated from preserved vegetables.</title>
        <authorList>
            <person name="Lin S.-Y."/>
            <person name="Hung M.-H."/>
            <person name="Young C.-C."/>
        </authorList>
    </citation>
    <scope>NUCLEOTIDE SEQUENCE [LARGE SCALE GENOMIC DNA]</scope>
    <source>
        <strain evidence="9 10">CC-MHH1044</strain>
    </source>
</reference>
<sequence length="285" mass="32342">MMFALPFLYFAIFHYVPMFGNIIAFQNYNVVIGFVHSPFVGFEHFKEFLYDPYFWKLVRNTLMLNVYGIVFAFPAPIVLALLLNELRSKRFKRLVQSVAYLPHFLSTVVISGMIVNYLAYDGMLNRFIESMGGEQVQFLSDASWFRTIYIVSDIWQQIGWGTIIYLAALTGVDPQLYEAARMDGANRLKQVLHIAIPCILPVITIMLLLNIGNFMTVGYEKILLLYNGSTYETADVIQTFVYRRGLLGSDLSFASAVGLFQSVVAFVLVVGANRLTKRLGGATLW</sequence>